<dbReference type="InterPro" id="IPR050121">
    <property type="entry name" value="Cytochrome_P450_monoxygenase"/>
</dbReference>
<dbReference type="STRING" id="5098.A0A507QXC6"/>
<evidence type="ECO:0000313" key="1">
    <source>
        <dbReference type="EMBL" id="TQB74476.1"/>
    </source>
</evidence>
<dbReference type="EMBL" id="VIFY01000031">
    <property type="protein sequence ID" value="TQB74476.1"/>
    <property type="molecule type" value="Genomic_DNA"/>
</dbReference>
<dbReference type="GO" id="GO:0005506">
    <property type="term" value="F:iron ion binding"/>
    <property type="evidence" value="ECO:0007669"/>
    <property type="project" value="InterPro"/>
</dbReference>
<protein>
    <recommendedName>
        <fullName evidence="3">Cytochrome P450-dit2</fullName>
    </recommendedName>
</protein>
<dbReference type="GO" id="GO:0004497">
    <property type="term" value="F:monooxygenase activity"/>
    <property type="evidence" value="ECO:0007669"/>
    <property type="project" value="InterPro"/>
</dbReference>
<dbReference type="GO" id="GO:0020037">
    <property type="term" value="F:heme binding"/>
    <property type="evidence" value="ECO:0007669"/>
    <property type="project" value="InterPro"/>
</dbReference>
<dbReference type="Proteomes" id="UP000319663">
    <property type="component" value="Unassembled WGS sequence"/>
</dbReference>
<dbReference type="Gene3D" id="1.10.630.10">
    <property type="entry name" value="Cytochrome P450"/>
    <property type="match status" value="1"/>
</dbReference>
<evidence type="ECO:0000313" key="2">
    <source>
        <dbReference type="Proteomes" id="UP000319663"/>
    </source>
</evidence>
<reference evidence="1 2" key="1">
    <citation type="submission" date="2019-06" db="EMBL/GenBank/DDBJ databases">
        <title>Wine fermentation using esterase from Monascus purpureus.</title>
        <authorList>
            <person name="Geng C."/>
            <person name="Zhang Y."/>
        </authorList>
    </citation>
    <scope>NUCLEOTIDE SEQUENCE [LARGE SCALE GENOMIC DNA]</scope>
    <source>
        <strain evidence="1">HQ1</strain>
    </source>
</reference>
<dbReference type="PANTHER" id="PTHR24305">
    <property type="entry name" value="CYTOCHROME P450"/>
    <property type="match status" value="1"/>
</dbReference>
<dbReference type="AlphaFoldDB" id="A0A507QXC6"/>
<sequence length="282" mass="31066">MSFPSVPPSSFRRVAWSASMVPSCVASVPLTTVSWTAFSAKMRTSFEVQQESAAYRAPARSPGIRLRLSSIPMTRSWTMASQHRREAGCAGTGAPRLACNDDIRVQLYNSSVGGSERLLNLRYRLCARFGEEDPTQEPGARFLLPPYQGPLPVFWDKSVEMVQLMEKDLQVFSICPDLANLNKDLWGPDADQFNPDRWLGPGRANTGGANSSYAVLTFLHGPRNCIGQGFSKSELACLVAAAVGKFHMELGDPNKPLEVNNGIIMRPRDMRVEFTASDGWYG</sequence>
<dbReference type="PANTHER" id="PTHR24305:SF227">
    <property type="entry name" value="P450, PUTATIVE (EUROFUNG)-RELATED"/>
    <property type="match status" value="1"/>
</dbReference>
<evidence type="ECO:0008006" key="3">
    <source>
        <dbReference type="Google" id="ProtNLM"/>
    </source>
</evidence>
<dbReference type="SUPFAM" id="SSF48264">
    <property type="entry name" value="Cytochrome P450"/>
    <property type="match status" value="1"/>
</dbReference>
<accession>A0A507QXC6</accession>
<proteinExistence type="predicted"/>
<name>A0A507QXC6_MONPU</name>
<dbReference type="Pfam" id="PF00067">
    <property type="entry name" value="p450"/>
    <property type="match status" value="1"/>
</dbReference>
<comment type="caution">
    <text evidence="1">The sequence shown here is derived from an EMBL/GenBank/DDBJ whole genome shotgun (WGS) entry which is preliminary data.</text>
</comment>
<dbReference type="GO" id="GO:0016705">
    <property type="term" value="F:oxidoreductase activity, acting on paired donors, with incorporation or reduction of molecular oxygen"/>
    <property type="evidence" value="ECO:0007669"/>
    <property type="project" value="InterPro"/>
</dbReference>
<organism evidence="1 2">
    <name type="scientific">Monascus purpureus</name>
    <name type="common">Red mold</name>
    <name type="synonym">Monascus anka</name>
    <dbReference type="NCBI Taxonomy" id="5098"/>
    <lineage>
        <taxon>Eukaryota</taxon>
        <taxon>Fungi</taxon>
        <taxon>Dikarya</taxon>
        <taxon>Ascomycota</taxon>
        <taxon>Pezizomycotina</taxon>
        <taxon>Eurotiomycetes</taxon>
        <taxon>Eurotiomycetidae</taxon>
        <taxon>Eurotiales</taxon>
        <taxon>Aspergillaceae</taxon>
        <taxon>Monascus</taxon>
    </lineage>
</organism>
<dbReference type="InterPro" id="IPR036396">
    <property type="entry name" value="Cyt_P450_sf"/>
</dbReference>
<gene>
    <name evidence="1" type="ORF">MPDQ_004778</name>
</gene>
<keyword evidence="2" id="KW-1185">Reference proteome</keyword>
<dbReference type="InterPro" id="IPR001128">
    <property type="entry name" value="Cyt_P450"/>
</dbReference>